<dbReference type="Proteomes" id="UP000438914">
    <property type="component" value="Unassembled WGS sequence"/>
</dbReference>
<proteinExistence type="predicted"/>
<feature type="region of interest" description="Disordered" evidence="1">
    <location>
        <begin position="65"/>
        <end position="104"/>
    </location>
</feature>
<feature type="compositionally biased region" description="Basic and acidic residues" evidence="1">
    <location>
        <begin position="87"/>
        <end position="104"/>
    </location>
</feature>
<feature type="compositionally biased region" description="Polar residues" evidence="1">
    <location>
        <begin position="76"/>
        <end position="86"/>
    </location>
</feature>
<dbReference type="AlphaFoldDB" id="A0A7K0KE19"/>
<evidence type="ECO:0000313" key="4">
    <source>
        <dbReference type="Proteomes" id="UP000438914"/>
    </source>
</evidence>
<accession>A0A7K0KE19</accession>
<feature type="signal peptide" evidence="2">
    <location>
        <begin position="1"/>
        <end position="21"/>
    </location>
</feature>
<name>A0A7K0KE19_9BACT</name>
<feature type="chain" id="PRO_5029484037" evidence="2">
    <location>
        <begin position="22"/>
        <end position="200"/>
    </location>
</feature>
<keyword evidence="2" id="KW-0732">Signal</keyword>
<feature type="compositionally biased region" description="Basic and acidic residues" evidence="1">
    <location>
        <begin position="157"/>
        <end position="177"/>
    </location>
</feature>
<keyword evidence="4" id="KW-1185">Reference proteome</keyword>
<gene>
    <name evidence="3" type="ORF">FYJ73_05365</name>
</gene>
<feature type="compositionally biased region" description="Polar residues" evidence="1">
    <location>
        <begin position="144"/>
        <end position="153"/>
    </location>
</feature>
<reference evidence="3 4" key="1">
    <citation type="submission" date="2019-08" db="EMBL/GenBank/DDBJ databases">
        <title>In-depth cultivation of the pig gut microbiome towards novel bacterial diversity and tailored functional studies.</title>
        <authorList>
            <person name="Wylensek D."/>
            <person name="Hitch T.C.A."/>
            <person name="Clavel T."/>
        </authorList>
    </citation>
    <scope>NUCLEOTIDE SEQUENCE [LARGE SCALE GENOMIC DNA]</scope>
    <source>
        <strain evidence="3 4">LKV-178-WT-2A</strain>
    </source>
</reference>
<dbReference type="Gene3D" id="1.20.120.1490">
    <property type="match status" value="1"/>
</dbReference>
<protein>
    <submittedName>
        <fullName evidence="3">DUF4890 domain-containing protein</fullName>
    </submittedName>
</protein>
<organism evidence="3 4">
    <name type="scientific">Hallella mizrahii</name>
    <dbReference type="NCBI Taxonomy" id="2606637"/>
    <lineage>
        <taxon>Bacteria</taxon>
        <taxon>Pseudomonadati</taxon>
        <taxon>Bacteroidota</taxon>
        <taxon>Bacteroidia</taxon>
        <taxon>Bacteroidales</taxon>
        <taxon>Prevotellaceae</taxon>
        <taxon>Hallella</taxon>
    </lineage>
</organism>
<sequence>MNMKKMMLMLVALLSMTMAMAQNANGRQSRKMDAATVTTMMTQKLGLNADQQKKVEALNKKYESVLRPGKGGPRPQMNQSAGQNKESGQRPELTDEQKAQMKQRFEQRAAYEKELKDILSEDQYKTYQQMRPQHGMRGRHHGDNSAQQQCAGNQQHCDADQQHCDSHVQQKDGEHCQQAKSNCCQSDAKVTGKTTEKTDK</sequence>
<evidence type="ECO:0000256" key="2">
    <source>
        <dbReference type="SAM" id="SignalP"/>
    </source>
</evidence>
<evidence type="ECO:0000313" key="3">
    <source>
        <dbReference type="EMBL" id="MST84099.1"/>
    </source>
</evidence>
<evidence type="ECO:0000256" key="1">
    <source>
        <dbReference type="SAM" id="MobiDB-lite"/>
    </source>
</evidence>
<feature type="region of interest" description="Disordered" evidence="1">
    <location>
        <begin position="131"/>
        <end position="200"/>
    </location>
</feature>
<dbReference type="EMBL" id="VUNG01000009">
    <property type="protein sequence ID" value="MST84099.1"/>
    <property type="molecule type" value="Genomic_DNA"/>
</dbReference>
<comment type="caution">
    <text evidence="3">The sequence shown here is derived from an EMBL/GenBank/DDBJ whole genome shotgun (WGS) entry which is preliminary data.</text>
</comment>